<dbReference type="Proteomes" id="UP000694005">
    <property type="component" value="Chromosome A02"/>
</dbReference>
<accession>M4DVM6</accession>
<dbReference type="Proteomes" id="UP000011750">
    <property type="component" value="Chromosome A02"/>
</dbReference>
<reference evidence="4" key="2">
    <citation type="journal article" date="2018" name="Hortic Res">
        <title>Improved Brassica rapa reference genome by single-molecule sequencing and chromosome conformation capture technologies.</title>
        <authorList>
            <person name="Zhang L."/>
            <person name="Cai X."/>
            <person name="Wu J."/>
            <person name="Liu M."/>
            <person name="Grob S."/>
            <person name="Cheng F."/>
            <person name="Liang J."/>
            <person name="Cai C."/>
            <person name="Liu Z."/>
            <person name="Liu B."/>
            <person name="Wang F."/>
            <person name="Li S."/>
            <person name="Liu F."/>
            <person name="Li X."/>
            <person name="Cheng L."/>
            <person name="Yang W."/>
            <person name="Li M.H."/>
            <person name="Grossniklaus U."/>
            <person name="Zheng H."/>
            <person name="Wang X."/>
        </authorList>
    </citation>
    <scope>NUCLEOTIDE SEQUENCE [LARGE SCALE GENOMIC DNA]</scope>
    <source>
        <strain evidence="4">cv. Chiifu-401-42</strain>
    </source>
</reference>
<accession>A0A3P6B7X0</accession>
<dbReference type="AlphaFoldDB" id="A0A3P6B7X0"/>
<sequence length="147" mass="16841">MVMKRKEMEPEHPSLFYLNLYSNISQSLNDSSFDKTRTRVSLFDFSKRKPDLQPLFKKIRYSSEHGCLIMNIEPSPSSTSTSFFSDLSQRLVRGNCNANIPKIYTRDLISTIGSRDHYSADFVSHFGENSSNINGSKDWGIDLSLKM</sequence>
<evidence type="ECO:0000313" key="3">
    <source>
        <dbReference type="EnsemblPlants" id="Bra020570.1-P"/>
    </source>
</evidence>
<keyword evidence="4" id="KW-1185">Reference proteome</keyword>
<dbReference type="HOGENOM" id="CLU_1799084_0_0_1"/>
<dbReference type="EnsemblPlants" id="Bra020570.1">
    <property type="protein sequence ID" value="Bra020570.1-P"/>
    <property type="gene ID" value="Bra020570"/>
</dbReference>
<name>A0A3P6B7X0_BRACM</name>
<dbReference type="OMA" id="NAHIPEL"/>
<dbReference type="EMBL" id="LR031573">
    <property type="protein sequence ID" value="VDC92501.1"/>
    <property type="molecule type" value="Genomic_DNA"/>
</dbReference>
<gene>
    <name evidence="2" type="ORF">BRAA02T08857Z</name>
    <name evidence="1" type="ORF">BRAPAZ1V2_A02P47090.2</name>
</gene>
<dbReference type="Gramene" id="Bra020570.1">
    <property type="protein sequence ID" value="Bra020570.1-P"/>
    <property type="gene ID" value="Bra020570"/>
</dbReference>
<evidence type="ECO:0000313" key="2">
    <source>
        <dbReference type="EMBL" id="VDC92501.1"/>
    </source>
</evidence>
<reference evidence="4" key="1">
    <citation type="journal article" date="2011" name="Nat. Genet.">
        <title>The genome of the mesopolyploid crop species Brassica rapa.</title>
        <authorList>
            <consortium name="Brassica rapa Genome Sequencing Project Consortium"/>
            <person name="Wang X."/>
            <person name="Wang H."/>
            <person name="Wang J."/>
            <person name="Sun R."/>
            <person name="Wu J."/>
            <person name="Liu S."/>
            <person name="Bai Y."/>
            <person name="Mun J.H."/>
            <person name="Bancroft I."/>
            <person name="Cheng F."/>
            <person name="Huang S."/>
            <person name="Li X."/>
            <person name="Hua W."/>
            <person name="Wang J."/>
            <person name="Wang X."/>
            <person name="Freeling M."/>
            <person name="Pires J.C."/>
            <person name="Paterson A.H."/>
            <person name="Chalhoub B."/>
            <person name="Wang B."/>
            <person name="Hayward A."/>
            <person name="Sharpe A.G."/>
            <person name="Park B.S."/>
            <person name="Weisshaar B."/>
            <person name="Liu B."/>
            <person name="Li B."/>
            <person name="Liu B."/>
            <person name="Tong C."/>
            <person name="Song C."/>
            <person name="Duran C."/>
            <person name="Peng C."/>
            <person name="Geng C."/>
            <person name="Koh C."/>
            <person name="Lin C."/>
            <person name="Edwards D."/>
            <person name="Mu D."/>
            <person name="Shen D."/>
            <person name="Soumpourou E."/>
            <person name="Li F."/>
            <person name="Fraser F."/>
            <person name="Conant G."/>
            <person name="Lassalle G."/>
            <person name="King G.J."/>
            <person name="Bonnema G."/>
            <person name="Tang H."/>
            <person name="Wang H."/>
            <person name="Belcram H."/>
            <person name="Zhou H."/>
            <person name="Hirakawa H."/>
            <person name="Abe H."/>
            <person name="Guo H."/>
            <person name="Wang H."/>
            <person name="Jin H."/>
            <person name="Parkin I.A."/>
            <person name="Batley J."/>
            <person name="Kim J.S."/>
            <person name="Just J."/>
            <person name="Li J."/>
            <person name="Xu J."/>
            <person name="Deng J."/>
            <person name="Kim J.A."/>
            <person name="Li J."/>
            <person name="Yu J."/>
            <person name="Meng J."/>
            <person name="Wang J."/>
            <person name="Min J."/>
            <person name="Poulain J."/>
            <person name="Wang J."/>
            <person name="Hatakeyama K."/>
            <person name="Wu K."/>
            <person name="Wang L."/>
            <person name="Fang L."/>
            <person name="Trick M."/>
            <person name="Links M.G."/>
            <person name="Zhao M."/>
            <person name="Jin M."/>
            <person name="Ramchiary N."/>
            <person name="Drou N."/>
            <person name="Berkman P.J."/>
            <person name="Cai Q."/>
            <person name="Huang Q."/>
            <person name="Li R."/>
            <person name="Tabata S."/>
            <person name="Cheng S."/>
            <person name="Zhang S."/>
            <person name="Zhang S."/>
            <person name="Huang S."/>
            <person name="Sato S."/>
            <person name="Sun S."/>
            <person name="Kwon S.J."/>
            <person name="Choi S.R."/>
            <person name="Lee T.H."/>
            <person name="Fan W."/>
            <person name="Zhao X."/>
            <person name="Tan X."/>
            <person name="Xu X."/>
            <person name="Wang Y."/>
            <person name="Qiu Y."/>
            <person name="Yin Y."/>
            <person name="Li Y."/>
            <person name="Du Y."/>
            <person name="Liao Y."/>
            <person name="Lim Y."/>
            <person name="Narusaka Y."/>
            <person name="Wang Y."/>
            <person name="Wang Z."/>
            <person name="Li Z."/>
            <person name="Wang Z."/>
            <person name="Xiong Z."/>
            <person name="Zhang Z."/>
        </authorList>
    </citation>
    <scope>NUCLEOTIDE SEQUENCE [LARGE SCALE GENOMIC DNA]</scope>
    <source>
        <strain evidence="4">cv. Chiifu-401-42</strain>
    </source>
</reference>
<evidence type="ECO:0000313" key="1">
    <source>
        <dbReference type="EMBL" id="CAG7895757.1"/>
    </source>
</evidence>
<dbReference type="EMBL" id="LS974618">
    <property type="protein sequence ID" value="CAG7895757.1"/>
    <property type="molecule type" value="Genomic_DNA"/>
</dbReference>
<reference evidence="3" key="4">
    <citation type="submission" date="2023-03" db="UniProtKB">
        <authorList>
            <consortium name="EnsemblPlants"/>
        </authorList>
    </citation>
    <scope>IDENTIFICATION</scope>
    <source>
        <strain evidence="3">cv. Chiifu-401-42</strain>
    </source>
</reference>
<organism evidence="2">
    <name type="scientific">Brassica campestris</name>
    <name type="common">Field mustard</name>
    <dbReference type="NCBI Taxonomy" id="3711"/>
    <lineage>
        <taxon>Eukaryota</taxon>
        <taxon>Viridiplantae</taxon>
        <taxon>Streptophyta</taxon>
        <taxon>Embryophyta</taxon>
        <taxon>Tracheophyta</taxon>
        <taxon>Spermatophyta</taxon>
        <taxon>Magnoliopsida</taxon>
        <taxon>eudicotyledons</taxon>
        <taxon>Gunneridae</taxon>
        <taxon>Pentapetalae</taxon>
        <taxon>rosids</taxon>
        <taxon>malvids</taxon>
        <taxon>Brassicales</taxon>
        <taxon>Brassicaceae</taxon>
        <taxon>Brassiceae</taxon>
        <taxon>Brassica</taxon>
    </lineage>
</organism>
<evidence type="ECO:0000313" key="4">
    <source>
        <dbReference type="Proteomes" id="UP000011750"/>
    </source>
</evidence>
<reference evidence="2" key="3">
    <citation type="submission" date="2018-11" db="EMBL/GenBank/DDBJ databases">
        <authorList>
            <consortium name="Genoscope - CEA"/>
            <person name="William W."/>
        </authorList>
    </citation>
    <scope>NUCLEOTIDE SEQUENCE</scope>
</reference>
<dbReference type="Gramene" id="A02p47090.2_BraZ1">
    <property type="protein sequence ID" value="A02p47090.2_BraZ1.CDS.1"/>
    <property type="gene ID" value="A02g47090.2_BraZ1"/>
</dbReference>
<protein>
    <submittedName>
        <fullName evidence="2 3">Uncharacterized protein</fullName>
    </submittedName>
</protein>
<proteinExistence type="predicted"/>